<proteinExistence type="inferred from homology"/>
<dbReference type="KEGG" id="amin:AUMI_18460"/>
<sequence>MDTFWLYFLGVVIFAVGLAVSIGLHEIGHLLPAKLFGVRVGQYMIGFGPTLFSRKVGETEYGLKAIPLGGYISMAGMYPPGDEPVDSKNRVRRLFGKLVQDARQASDESMIDLDKSRAFYNLPVWKRIIIMVGGPFMNLVLAFVLFAILVVGYGQPAPTTQVATITQCVTAEGIPAECSDSTVEAPGVTAGLQAGDTILSINGQKVTNWNEGTEVIRSSAGETLTVVVDRDGQEVSLSVVPVLAERTKVDDQGNPVLDSSGQPVVEEVGFVGISPDYAMTPGSITEVFPMMGENIAGVTNMILHLPQRMVDVANAAFGPEERDINGPIGIVGVGRVAGEVASTNMVDDTAKGATLIGILASLNIALFVFNMVPLLPLDGGHIAGALYEAARRKIAQIRKRPDPGPFDTAKLMPLTLLVVILLASMSALLLYADIFKPVSIFG</sequence>
<evidence type="ECO:0000256" key="9">
    <source>
        <dbReference type="ARBA" id="ARBA00023049"/>
    </source>
</evidence>
<keyword evidence="8 11" id="KW-1133">Transmembrane helix</keyword>
<evidence type="ECO:0000313" key="13">
    <source>
        <dbReference type="EMBL" id="BAU99388.1"/>
    </source>
</evidence>
<comment type="subcellular location">
    <subcellularLocation>
        <location evidence="2">Membrane</location>
        <topology evidence="2">Multi-pass membrane protein</topology>
    </subcellularLocation>
</comment>
<keyword evidence="6" id="KW-0378">Hydrolase</keyword>
<accession>A0A173LX06</accession>
<comment type="similarity">
    <text evidence="3">Belongs to the peptidase M50B family.</text>
</comment>
<evidence type="ECO:0000256" key="4">
    <source>
        <dbReference type="ARBA" id="ARBA00022670"/>
    </source>
</evidence>
<protein>
    <submittedName>
        <fullName evidence="13">Zinc metallopeptidase</fullName>
    </submittedName>
</protein>
<evidence type="ECO:0000256" key="2">
    <source>
        <dbReference type="ARBA" id="ARBA00004141"/>
    </source>
</evidence>
<keyword evidence="7" id="KW-0862">Zinc</keyword>
<dbReference type="CDD" id="cd06163">
    <property type="entry name" value="S2P-M50_PDZ_RseP-like"/>
    <property type="match status" value="1"/>
</dbReference>
<feature type="transmembrane region" description="Helical" evidence="11">
    <location>
        <begin position="128"/>
        <end position="153"/>
    </location>
</feature>
<dbReference type="CDD" id="cd23081">
    <property type="entry name" value="cpPDZ_EcRseP-like"/>
    <property type="match status" value="1"/>
</dbReference>
<evidence type="ECO:0000256" key="6">
    <source>
        <dbReference type="ARBA" id="ARBA00022801"/>
    </source>
</evidence>
<name>A0A173LX06_9MICO</name>
<dbReference type="InterPro" id="IPR001478">
    <property type="entry name" value="PDZ"/>
</dbReference>
<evidence type="ECO:0000256" key="10">
    <source>
        <dbReference type="ARBA" id="ARBA00023136"/>
    </source>
</evidence>
<dbReference type="AlphaFoldDB" id="A0A173LX06"/>
<keyword evidence="9" id="KW-0482">Metalloprotease</keyword>
<gene>
    <name evidence="13" type="ORF">AUMI_18460</name>
</gene>
<dbReference type="RefSeq" id="WP_096381730.1">
    <property type="nucleotide sequence ID" value="NZ_AP017457.1"/>
</dbReference>
<dbReference type="GO" id="GO:0006508">
    <property type="term" value="P:proteolysis"/>
    <property type="evidence" value="ECO:0007669"/>
    <property type="project" value="UniProtKB-KW"/>
</dbReference>
<dbReference type="InterPro" id="IPR036034">
    <property type="entry name" value="PDZ_sf"/>
</dbReference>
<feature type="transmembrane region" description="Helical" evidence="11">
    <location>
        <begin position="364"/>
        <end position="390"/>
    </location>
</feature>
<keyword evidence="10 11" id="KW-0472">Membrane</keyword>
<organism evidence="13 14">
    <name type="scientific">Aurantimicrobium minutum</name>
    <dbReference type="NCBI Taxonomy" id="708131"/>
    <lineage>
        <taxon>Bacteria</taxon>
        <taxon>Bacillati</taxon>
        <taxon>Actinomycetota</taxon>
        <taxon>Actinomycetes</taxon>
        <taxon>Micrococcales</taxon>
        <taxon>Microbacteriaceae</taxon>
        <taxon>Aurantimicrobium</taxon>
    </lineage>
</organism>
<dbReference type="EMBL" id="AP017457">
    <property type="protein sequence ID" value="BAU99388.1"/>
    <property type="molecule type" value="Genomic_DNA"/>
</dbReference>
<dbReference type="OrthoDB" id="9782003at2"/>
<evidence type="ECO:0000313" key="14">
    <source>
        <dbReference type="Proteomes" id="UP000243847"/>
    </source>
</evidence>
<feature type="domain" description="PDZ" evidence="12">
    <location>
        <begin position="172"/>
        <end position="231"/>
    </location>
</feature>
<dbReference type="GeneID" id="80452039"/>
<dbReference type="InterPro" id="IPR008915">
    <property type="entry name" value="Peptidase_M50"/>
</dbReference>
<feature type="transmembrane region" description="Helical" evidence="11">
    <location>
        <begin position="6"/>
        <end position="24"/>
    </location>
</feature>
<dbReference type="GO" id="GO:0016020">
    <property type="term" value="C:membrane"/>
    <property type="evidence" value="ECO:0007669"/>
    <property type="project" value="UniProtKB-SubCell"/>
</dbReference>
<dbReference type="Pfam" id="PF02163">
    <property type="entry name" value="Peptidase_M50"/>
    <property type="match status" value="1"/>
</dbReference>
<evidence type="ECO:0000256" key="1">
    <source>
        <dbReference type="ARBA" id="ARBA00001947"/>
    </source>
</evidence>
<evidence type="ECO:0000256" key="8">
    <source>
        <dbReference type="ARBA" id="ARBA00022989"/>
    </source>
</evidence>
<dbReference type="InterPro" id="IPR041489">
    <property type="entry name" value="PDZ_6"/>
</dbReference>
<keyword evidence="4" id="KW-0645">Protease</keyword>
<dbReference type="Gene3D" id="2.30.42.10">
    <property type="match status" value="1"/>
</dbReference>
<feature type="transmembrane region" description="Helical" evidence="11">
    <location>
        <begin position="411"/>
        <end position="432"/>
    </location>
</feature>
<evidence type="ECO:0000256" key="5">
    <source>
        <dbReference type="ARBA" id="ARBA00022692"/>
    </source>
</evidence>
<dbReference type="PANTHER" id="PTHR42837:SF2">
    <property type="entry name" value="MEMBRANE METALLOPROTEASE ARASP2, CHLOROPLASTIC-RELATED"/>
    <property type="match status" value="1"/>
</dbReference>
<dbReference type="InterPro" id="IPR004387">
    <property type="entry name" value="Pept_M50_Zn"/>
</dbReference>
<dbReference type="PANTHER" id="PTHR42837">
    <property type="entry name" value="REGULATOR OF SIGMA-E PROTEASE RSEP"/>
    <property type="match status" value="1"/>
</dbReference>
<evidence type="ECO:0000259" key="12">
    <source>
        <dbReference type="PROSITE" id="PS50106"/>
    </source>
</evidence>
<evidence type="ECO:0000256" key="11">
    <source>
        <dbReference type="SAM" id="Phobius"/>
    </source>
</evidence>
<dbReference type="GO" id="GO:0004222">
    <property type="term" value="F:metalloendopeptidase activity"/>
    <property type="evidence" value="ECO:0007669"/>
    <property type="project" value="InterPro"/>
</dbReference>
<evidence type="ECO:0000256" key="3">
    <source>
        <dbReference type="ARBA" id="ARBA00007931"/>
    </source>
</evidence>
<keyword evidence="5 11" id="KW-0812">Transmembrane</keyword>
<dbReference type="Pfam" id="PF17820">
    <property type="entry name" value="PDZ_6"/>
    <property type="match status" value="1"/>
</dbReference>
<dbReference type="SUPFAM" id="SSF50156">
    <property type="entry name" value="PDZ domain-like"/>
    <property type="match status" value="1"/>
</dbReference>
<reference evidence="13 14" key="1">
    <citation type="journal article" date="2016" name="Genome Announc.">
        <title>Complete Genome Sequence of Aurantimicrobium minutum Type Strain KNCT, a Planktonic Ultramicrobacterium Isolated from River Water.</title>
        <authorList>
            <person name="Nakai R."/>
            <person name="Fujisawa T."/>
            <person name="Nakamura Y."/>
            <person name="Nishide H."/>
            <person name="Uchiyama I."/>
            <person name="Baba T."/>
            <person name="Toyoda A."/>
            <person name="Fujiyama A."/>
            <person name="Naganuma T."/>
            <person name="Niki H."/>
        </authorList>
    </citation>
    <scope>NUCLEOTIDE SEQUENCE [LARGE SCALE GENOMIC DNA]</scope>
    <source>
        <strain evidence="13 14">KNC</strain>
    </source>
</reference>
<evidence type="ECO:0000256" key="7">
    <source>
        <dbReference type="ARBA" id="ARBA00022833"/>
    </source>
</evidence>
<dbReference type="Proteomes" id="UP000243847">
    <property type="component" value="Chromosome sequence1"/>
</dbReference>
<comment type="cofactor">
    <cofactor evidence="1">
        <name>Zn(2+)</name>
        <dbReference type="ChEBI" id="CHEBI:29105"/>
    </cofactor>
</comment>
<dbReference type="PROSITE" id="PS50106">
    <property type="entry name" value="PDZ"/>
    <property type="match status" value="1"/>
</dbReference>